<keyword evidence="8 12" id="KW-0378">Hydrolase</keyword>
<evidence type="ECO:0000256" key="11">
    <source>
        <dbReference type="ARBA" id="ARBA00034074"/>
    </source>
</evidence>
<dbReference type="Proteomes" id="UP000001514">
    <property type="component" value="Unassembled WGS sequence"/>
</dbReference>
<evidence type="ECO:0000313" key="16">
    <source>
        <dbReference type="Proteomes" id="UP000001514"/>
    </source>
</evidence>
<dbReference type="InterPro" id="IPR006626">
    <property type="entry name" value="PbH1"/>
</dbReference>
<gene>
    <name evidence="15" type="ORF">SELMODRAFT_78038</name>
</gene>
<dbReference type="SUPFAM" id="SSF51126">
    <property type="entry name" value="Pectin lyase-like"/>
    <property type="match status" value="1"/>
</dbReference>
<feature type="signal peptide" evidence="14">
    <location>
        <begin position="1"/>
        <end position="18"/>
    </location>
</feature>
<comment type="subcellular location">
    <subcellularLocation>
        <location evidence="1">Secreted</location>
        <location evidence="1">Cell wall</location>
    </subcellularLocation>
</comment>
<dbReference type="GO" id="GO:0071555">
    <property type="term" value="P:cell wall organization"/>
    <property type="evidence" value="ECO:0007669"/>
    <property type="project" value="UniProtKB-KW"/>
</dbReference>
<reference evidence="15 16" key="1">
    <citation type="journal article" date="2011" name="Science">
        <title>The Selaginella genome identifies genetic changes associated with the evolution of vascular plants.</title>
        <authorList>
            <person name="Banks J.A."/>
            <person name="Nishiyama T."/>
            <person name="Hasebe M."/>
            <person name="Bowman J.L."/>
            <person name="Gribskov M."/>
            <person name="dePamphilis C."/>
            <person name="Albert V.A."/>
            <person name="Aono N."/>
            <person name="Aoyama T."/>
            <person name="Ambrose B.A."/>
            <person name="Ashton N.W."/>
            <person name="Axtell M.J."/>
            <person name="Barker E."/>
            <person name="Barker M.S."/>
            <person name="Bennetzen J.L."/>
            <person name="Bonawitz N.D."/>
            <person name="Chapple C."/>
            <person name="Cheng C."/>
            <person name="Correa L.G."/>
            <person name="Dacre M."/>
            <person name="DeBarry J."/>
            <person name="Dreyer I."/>
            <person name="Elias M."/>
            <person name="Engstrom E.M."/>
            <person name="Estelle M."/>
            <person name="Feng L."/>
            <person name="Finet C."/>
            <person name="Floyd S.K."/>
            <person name="Frommer W.B."/>
            <person name="Fujita T."/>
            <person name="Gramzow L."/>
            <person name="Gutensohn M."/>
            <person name="Harholt J."/>
            <person name="Hattori M."/>
            <person name="Heyl A."/>
            <person name="Hirai T."/>
            <person name="Hiwatashi Y."/>
            <person name="Ishikawa M."/>
            <person name="Iwata M."/>
            <person name="Karol K.G."/>
            <person name="Koehler B."/>
            <person name="Kolukisaoglu U."/>
            <person name="Kubo M."/>
            <person name="Kurata T."/>
            <person name="Lalonde S."/>
            <person name="Li K."/>
            <person name="Li Y."/>
            <person name="Litt A."/>
            <person name="Lyons E."/>
            <person name="Manning G."/>
            <person name="Maruyama T."/>
            <person name="Michael T.P."/>
            <person name="Mikami K."/>
            <person name="Miyazaki S."/>
            <person name="Morinaga S."/>
            <person name="Murata T."/>
            <person name="Mueller-Roeber B."/>
            <person name="Nelson D.R."/>
            <person name="Obara M."/>
            <person name="Oguri Y."/>
            <person name="Olmstead R.G."/>
            <person name="Onodera N."/>
            <person name="Petersen B.L."/>
            <person name="Pils B."/>
            <person name="Prigge M."/>
            <person name="Rensing S.A."/>
            <person name="Riano-Pachon D.M."/>
            <person name="Roberts A.W."/>
            <person name="Sato Y."/>
            <person name="Scheller H.V."/>
            <person name="Schulz B."/>
            <person name="Schulz C."/>
            <person name="Shakirov E.V."/>
            <person name="Shibagaki N."/>
            <person name="Shinohara N."/>
            <person name="Shippen D.E."/>
            <person name="Soerensen I."/>
            <person name="Sotooka R."/>
            <person name="Sugimoto N."/>
            <person name="Sugita M."/>
            <person name="Sumikawa N."/>
            <person name="Tanurdzic M."/>
            <person name="Theissen G."/>
            <person name="Ulvskov P."/>
            <person name="Wakazuki S."/>
            <person name="Weng J.K."/>
            <person name="Willats W.W."/>
            <person name="Wipf D."/>
            <person name="Wolf P.G."/>
            <person name="Yang L."/>
            <person name="Zimmer A.D."/>
            <person name="Zhu Q."/>
            <person name="Mitros T."/>
            <person name="Hellsten U."/>
            <person name="Loque D."/>
            <person name="Otillar R."/>
            <person name="Salamov A."/>
            <person name="Schmutz J."/>
            <person name="Shapiro H."/>
            <person name="Lindquist E."/>
            <person name="Lucas S."/>
            <person name="Rokhsar D."/>
            <person name="Grigoriev I.V."/>
        </authorList>
    </citation>
    <scope>NUCLEOTIDE SEQUENCE [LARGE SCALE GENOMIC DNA]</scope>
</reference>
<organism evidence="16">
    <name type="scientific">Selaginella moellendorffii</name>
    <name type="common">Spikemoss</name>
    <dbReference type="NCBI Taxonomy" id="88036"/>
    <lineage>
        <taxon>Eukaryota</taxon>
        <taxon>Viridiplantae</taxon>
        <taxon>Streptophyta</taxon>
        <taxon>Embryophyta</taxon>
        <taxon>Tracheophyta</taxon>
        <taxon>Lycopodiopsida</taxon>
        <taxon>Selaginellales</taxon>
        <taxon>Selaginellaceae</taxon>
        <taxon>Selaginella</taxon>
    </lineage>
</organism>
<feature type="region of interest" description="Disordered" evidence="13">
    <location>
        <begin position="23"/>
        <end position="53"/>
    </location>
</feature>
<comment type="similarity">
    <text evidence="2 12">Belongs to the glycosyl hydrolase 28 family.</text>
</comment>
<dbReference type="HOGENOM" id="CLU_016031_2_1_1"/>
<dbReference type="OMA" id="RLNNPFC"/>
<evidence type="ECO:0000256" key="2">
    <source>
        <dbReference type="ARBA" id="ARBA00008834"/>
    </source>
</evidence>
<dbReference type="FunFam" id="2.160.20.10:FF:000032">
    <property type="entry name" value="Pectin lyase-like superfamily protein"/>
    <property type="match status" value="1"/>
</dbReference>
<evidence type="ECO:0000256" key="4">
    <source>
        <dbReference type="ARBA" id="ARBA00022512"/>
    </source>
</evidence>
<comment type="catalytic activity">
    <reaction evidence="11">
        <text>(1,4-alpha-D-galacturonosyl)n+m + H2O = (1,4-alpha-D-galacturonosyl)n + (1,4-alpha-D-galacturonosyl)m.</text>
        <dbReference type="EC" id="3.2.1.15"/>
    </reaction>
</comment>
<evidence type="ECO:0000256" key="7">
    <source>
        <dbReference type="ARBA" id="ARBA00022737"/>
    </source>
</evidence>
<evidence type="ECO:0000313" key="15">
    <source>
        <dbReference type="EMBL" id="EFJ36611.1"/>
    </source>
</evidence>
<dbReference type="FunCoup" id="D8QWC7">
    <property type="interactions" value="48"/>
</dbReference>
<evidence type="ECO:0000256" key="1">
    <source>
        <dbReference type="ARBA" id="ARBA00004191"/>
    </source>
</evidence>
<proteinExistence type="inferred from homology"/>
<keyword evidence="7" id="KW-0677">Repeat</keyword>
<protein>
    <recommendedName>
        <fullName evidence="3">endo-polygalacturonase</fullName>
        <ecNumber evidence="3">3.2.1.15</ecNumber>
    </recommendedName>
</protein>
<dbReference type="eggNOG" id="ENOG502QWCM">
    <property type="taxonomic scope" value="Eukaryota"/>
</dbReference>
<dbReference type="InParanoid" id="D8QWC7"/>
<keyword evidence="16" id="KW-1185">Reference proteome</keyword>
<dbReference type="Pfam" id="PF00295">
    <property type="entry name" value="Glyco_hydro_28"/>
    <property type="match status" value="1"/>
</dbReference>
<feature type="chain" id="PRO_5003121292" description="endo-polygalacturonase" evidence="14">
    <location>
        <begin position="19"/>
        <end position="455"/>
    </location>
</feature>
<evidence type="ECO:0000256" key="12">
    <source>
        <dbReference type="RuleBase" id="RU361169"/>
    </source>
</evidence>
<sequence>MALWRLVTLVVAFLVVDARSSGRSKYAGGGGGGGGSSSTIGHKSGGDGGGPAAAPEPSNGGYGYYSTNIYDVLSFGAKGDGVTDDTHAFLAAWNQACKVESSMVEVPANFVFLVKPLVFSGPCQNNLVFQVDGTIVAPTSAKAWNGTSLLQWIEFARVHGLLLQGSCTGAINGNGPAWWNSSCKAKSPAPAQAVRFYGSSNVVVQHLAIVNSPQTHLKFDSCQGVVVNNVTISSPYTSPNTDGIHLQDTRYAAVRSSRVSTGDDCVSIQTGCSNIEIFDMMCGPGHGISIGGLGRGGTKACVSDVSVHDVVVHTSQNGVRIKTWQGGSGSVSSVHFHNIAVLNVSNPIVIDQFYCDGRSCHNQTSGVSISDVSYKNIRGTYTQKSNIHFACSDSVPCVGIVVANVELLSARGYDDIPAFCWNSYGEIFSPTVPQVTCLQQGKPKLGQVQSSYDGC</sequence>
<evidence type="ECO:0000256" key="6">
    <source>
        <dbReference type="ARBA" id="ARBA00022729"/>
    </source>
</evidence>
<dbReference type="InterPro" id="IPR012334">
    <property type="entry name" value="Pectin_lyas_fold"/>
</dbReference>
<accession>D8QWC7</accession>
<dbReference type="STRING" id="88036.D8QWC7"/>
<dbReference type="InterPro" id="IPR000743">
    <property type="entry name" value="Glyco_hydro_28"/>
</dbReference>
<dbReference type="KEGG" id="smo:SELMODRAFT_78038"/>
<dbReference type="GO" id="GO:0005975">
    <property type="term" value="P:carbohydrate metabolic process"/>
    <property type="evidence" value="ECO:0007669"/>
    <property type="project" value="InterPro"/>
</dbReference>
<evidence type="ECO:0000256" key="8">
    <source>
        <dbReference type="ARBA" id="ARBA00022801"/>
    </source>
</evidence>
<evidence type="ECO:0000256" key="10">
    <source>
        <dbReference type="ARBA" id="ARBA00023316"/>
    </source>
</evidence>
<evidence type="ECO:0000256" key="14">
    <source>
        <dbReference type="SAM" id="SignalP"/>
    </source>
</evidence>
<evidence type="ECO:0000256" key="3">
    <source>
        <dbReference type="ARBA" id="ARBA00012736"/>
    </source>
</evidence>
<feature type="compositionally biased region" description="Gly residues" evidence="13">
    <location>
        <begin position="27"/>
        <end position="36"/>
    </location>
</feature>
<evidence type="ECO:0000256" key="9">
    <source>
        <dbReference type="ARBA" id="ARBA00023295"/>
    </source>
</evidence>
<evidence type="ECO:0000256" key="13">
    <source>
        <dbReference type="SAM" id="MobiDB-lite"/>
    </source>
</evidence>
<dbReference type="GO" id="GO:0004650">
    <property type="term" value="F:polygalacturonase activity"/>
    <property type="evidence" value="ECO:0007669"/>
    <property type="project" value="UniProtKB-EC"/>
</dbReference>
<dbReference type="SMART" id="SM00710">
    <property type="entry name" value="PbH1"/>
    <property type="match status" value="4"/>
</dbReference>
<keyword evidence="9 12" id="KW-0326">Glycosidase</keyword>
<keyword evidence="10" id="KW-0961">Cell wall biogenesis/degradation</keyword>
<evidence type="ECO:0000256" key="5">
    <source>
        <dbReference type="ARBA" id="ARBA00022525"/>
    </source>
</evidence>
<keyword evidence="4" id="KW-0134">Cell wall</keyword>
<dbReference type="AlphaFoldDB" id="D8QWC7"/>
<name>D8QWC7_SELML</name>
<keyword evidence="6 14" id="KW-0732">Signal</keyword>
<dbReference type="PANTHER" id="PTHR31375">
    <property type="match status" value="1"/>
</dbReference>
<dbReference type="Gramene" id="EFJ36611">
    <property type="protein sequence ID" value="EFJ36611"/>
    <property type="gene ID" value="SELMODRAFT_78038"/>
</dbReference>
<dbReference type="EC" id="3.2.1.15" evidence="3"/>
<dbReference type="InterPro" id="IPR011050">
    <property type="entry name" value="Pectin_lyase_fold/virulence"/>
</dbReference>
<keyword evidence="5" id="KW-0964">Secreted</keyword>
<dbReference type="EMBL" id="GL377567">
    <property type="protein sequence ID" value="EFJ36611.1"/>
    <property type="molecule type" value="Genomic_DNA"/>
</dbReference>
<dbReference type="Gene3D" id="2.160.20.10">
    <property type="entry name" value="Single-stranded right-handed beta-helix, Pectin lyase-like"/>
    <property type="match status" value="1"/>
</dbReference>